<protein>
    <recommendedName>
        <fullName evidence="4">DUF4178 domain-containing protein</fullName>
    </recommendedName>
</protein>
<keyword evidence="1" id="KW-0472">Membrane</keyword>
<evidence type="ECO:0008006" key="4">
    <source>
        <dbReference type="Google" id="ProtNLM"/>
    </source>
</evidence>
<keyword evidence="3" id="KW-1185">Reference proteome</keyword>
<organism evidence="2 3">
    <name type="scientific">Flavobacterium soyae</name>
    <dbReference type="NCBI Taxonomy" id="2903098"/>
    <lineage>
        <taxon>Bacteria</taxon>
        <taxon>Pseudomonadati</taxon>
        <taxon>Bacteroidota</taxon>
        <taxon>Flavobacteriia</taxon>
        <taxon>Flavobacteriales</taxon>
        <taxon>Flavobacteriaceae</taxon>
        <taxon>Flavobacterium</taxon>
    </lineage>
</organism>
<keyword evidence="1" id="KW-0812">Transmembrane</keyword>
<sequence>MGLDKRTVLYTEINSWIVRKKESKYGNYEYLYLTLNKNEIIKLNSFGYVNFEEIKRKIVKQKPQNNILNEKLDRKEKIKFSIILILLGILFIYIASQFYKDTSLTKNDVYTVKGTLSEDIELKRSKKSKSLVFKLENLSDFEFKIGSLALDETYYEDLMNDLKKGDEIYLTIEKDQYQKKISKKAHMSFLDKYFHYEKIDVVEVENKNFKYLSLSDFNKTNRNNDYWGIGFFGIFGLLLTTVGICIYPKNKKVPLLTQISRL</sequence>
<dbReference type="RefSeq" id="WP_406845573.1">
    <property type="nucleotide sequence ID" value="NZ_CP150845.1"/>
</dbReference>
<keyword evidence="1" id="KW-1133">Transmembrane helix</keyword>
<dbReference type="EMBL" id="CP150845">
    <property type="protein sequence ID" value="WYZ21996.1"/>
    <property type="molecule type" value="Genomic_DNA"/>
</dbReference>
<feature type="transmembrane region" description="Helical" evidence="1">
    <location>
        <begin position="80"/>
        <end position="99"/>
    </location>
</feature>
<gene>
    <name evidence="2" type="ORF">AABD74_11140</name>
</gene>
<evidence type="ECO:0000313" key="3">
    <source>
        <dbReference type="Proteomes" id="UP001623852"/>
    </source>
</evidence>
<dbReference type="Proteomes" id="UP001623852">
    <property type="component" value="Chromosome"/>
</dbReference>
<reference evidence="2 3" key="1">
    <citation type="submission" date="2024-03" db="EMBL/GenBank/DDBJ databases">
        <title>Flavobacterium soyae.</title>
        <authorList>
            <person name="Zheng W."/>
        </authorList>
    </citation>
    <scope>NUCLEOTIDE SEQUENCE [LARGE SCALE GENOMIC DNA]</scope>
    <source>
        <strain evidence="2 3">55</strain>
    </source>
</reference>
<proteinExistence type="predicted"/>
<accession>A0ABZ2UMU7</accession>
<evidence type="ECO:0000256" key="1">
    <source>
        <dbReference type="SAM" id="Phobius"/>
    </source>
</evidence>
<feature type="transmembrane region" description="Helical" evidence="1">
    <location>
        <begin position="226"/>
        <end position="247"/>
    </location>
</feature>
<evidence type="ECO:0000313" key="2">
    <source>
        <dbReference type="EMBL" id="WYZ21996.1"/>
    </source>
</evidence>
<name>A0ABZ2UMU7_9FLAO</name>